<reference evidence="3 4" key="1">
    <citation type="journal article" date="2022" name="IScience">
        <title>An ultrasensitive nanofiber-based assay for enzymatic hydrolysis and deep-sea microbial degradation of cellulose.</title>
        <authorList>
            <person name="Tsudome M."/>
            <person name="Tachioka M."/>
            <person name="Miyazaki M."/>
            <person name="Uchimura K."/>
            <person name="Tsuda M."/>
            <person name="Takaki Y."/>
            <person name="Deguchi S."/>
        </authorList>
    </citation>
    <scope>NUCLEOTIDE SEQUENCE [LARGE SCALE GENOMIC DNA]</scope>
    <source>
        <strain evidence="3 4">GE09</strain>
    </source>
</reference>
<dbReference type="InterPro" id="IPR049514">
    <property type="entry name" value="Fic-like_C"/>
</dbReference>
<dbReference type="EMBL" id="AP023086">
    <property type="protein sequence ID" value="BCD99340.1"/>
    <property type="molecule type" value="Genomic_DNA"/>
</dbReference>
<evidence type="ECO:0000313" key="4">
    <source>
        <dbReference type="Proteomes" id="UP001320119"/>
    </source>
</evidence>
<name>A0AAN1WKN1_9GAMM</name>
<feature type="domain" description="Filamentation induced by cAMP protein Fic-like C-terminal" evidence="2">
    <location>
        <begin position="12"/>
        <end position="76"/>
    </location>
</feature>
<gene>
    <name evidence="3" type="ORF">MARGE09_P3541</name>
</gene>
<dbReference type="AlphaFoldDB" id="A0AAN1WKN1"/>
<keyword evidence="4" id="KW-1185">Reference proteome</keyword>
<evidence type="ECO:0000313" key="3">
    <source>
        <dbReference type="EMBL" id="BCD99340.1"/>
    </source>
</evidence>
<dbReference type="KEGG" id="marq:MARGE09_P3541"/>
<protein>
    <recommendedName>
        <fullName evidence="2">Filamentation induced by cAMP protein Fic-like C-terminal domain-containing protein</fullName>
    </recommendedName>
</protein>
<organism evidence="3 4">
    <name type="scientific">Marinagarivorans cellulosilyticus</name>
    <dbReference type="NCBI Taxonomy" id="2721545"/>
    <lineage>
        <taxon>Bacteria</taxon>
        <taxon>Pseudomonadati</taxon>
        <taxon>Pseudomonadota</taxon>
        <taxon>Gammaproteobacteria</taxon>
        <taxon>Cellvibrionales</taxon>
        <taxon>Cellvibrionaceae</taxon>
        <taxon>Marinagarivorans</taxon>
    </lineage>
</organism>
<feature type="region of interest" description="Disordered" evidence="1">
    <location>
        <begin position="63"/>
        <end position="84"/>
    </location>
</feature>
<evidence type="ECO:0000256" key="1">
    <source>
        <dbReference type="SAM" id="MobiDB-lite"/>
    </source>
</evidence>
<proteinExistence type="predicted"/>
<sequence>MNRLRKVKALRPQVRALIGELAKQEPLLREELQSRLNLSDRKSFRERYLKPAVSLDLIEMTAPEKPRSRSQRYRLTPAGRKLLG</sequence>
<evidence type="ECO:0000259" key="2">
    <source>
        <dbReference type="Pfam" id="PF21247"/>
    </source>
</evidence>
<accession>A0AAN1WKN1</accession>
<dbReference type="Proteomes" id="UP001320119">
    <property type="component" value="Chromosome"/>
</dbReference>
<dbReference type="Pfam" id="PF21247">
    <property type="entry name" value="Fic-like_C"/>
    <property type="match status" value="1"/>
</dbReference>